<dbReference type="SUPFAM" id="SSF48452">
    <property type="entry name" value="TPR-like"/>
    <property type="match status" value="1"/>
</dbReference>
<dbReference type="AlphaFoldDB" id="A0A2A5JU94"/>
<gene>
    <name evidence="2" type="ORF">CEX98_04305</name>
</gene>
<organism evidence="2 3">
    <name type="scientific">Pseudoalteromonas piscicida</name>
    <dbReference type="NCBI Taxonomy" id="43662"/>
    <lineage>
        <taxon>Bacteria</taxon>
        <taxon>Pseudomonadati</taxon>
        <taxon>Pseudomonadota</taxon>
        <taxon>Gammaproteobacteria</taxon>
        <taxon>Alteromonadales</taxon>
        <taxon>Pseudoalteromonadaceae</taxon>
        <taxon>Pseudoalteromonas</taxon>
    </lineage>
</organism>
<dbReference type="Proteomes" id="UP000228621">
    <property type="component" value="Unassembled WGS sequence"/>
</dbReference>
<protein>
    <submittedName>
        <fullName evidence="2">Enterobactin esterase</fullName>
    </submittedName>
</protein>
<sequence length="369" mass="41570">MKILLKTLMWLNCALFALVAHAQIASKLQHITVSSKLVGEPVDVQVYLPFDFDVNRKEPYSTLYTTAGESRFDVLKAEVDWLSHTSFSPIPQLVIVRVPKLNFAGADKLSDQAYFALLARVLANEVEPTLIRQFNLSPFRVIEGYSSRAAIALNLLGEMSGYFQGAILSAPVWSQLPKQLKENVSDNIAKGKLSNNLYISLGSFDENRPFFAALAVSKRHQHLMLEDLSQHHYHVGAQLGLRHGLQHIFSAIKLQDYAQFNKSGLKGLQEYHQQLEQRYGYPIDIKANQLALGQYLFEQGNTRLGKIVFDELLATTPNSIIYHLRYGQTLLNTGDATKATLQLKRALLLATEQKNKEAQQYINLVLSRL</sequence>
<keyword evidence="1" id="KW-0732">Signal</keyword>
<evidence type="ECO:0000313" key="3">
    <source>
        <dbReference type="Proteomes" id="UP000228621"/>
    </source>
</evidence>
<keyword evidence="3" id="KW-1185">Reference proteome</keyword>
<comment type="caution">
    <text evidence="2">The sequence shown here is derived from an EMBL/GenBank/DDBJ whole genome shotgun (WGS) entry which is preliminary data.</text>
</comment>
<dbReference type="InterPro" id="IPR029058">
    <property type="entry name" value="AB_hydrolase_fold"/>
</dbReference>
<dbReference type="Gene3D" id="3.40.50.1820">
    <property type="entry name" value="alpha/beta hydrolase"/>
    <property type="match status" value="1"/>
</dbReference>
<dbReference type="InterPro" id="IPR000801">
    <property type="entry name" value="Esterase-like"/>
</dbReference>
<accession>A0A2A5JU94</accession>
<dbReference type="InterPro" id="IPR011990">
    <property type="entry name" value="TPR-like_helical_dom_sf"/>
</dbReference>
<dbReference type="RefSeq" id="WP_099640887.1">
    <property type="nucleotide sequence ID" value="NZ_NKHF01000022.1"/>
</dbReference>
<evidence type="ECO:0000313" key="2">
    <source>
        <dbReference type="EMBL" id="PCK32988.1"/>
    </source>
</evidence>
<reference evidence="3" key="1">
    <citation type="journal article" date="2019" name="Genome Announc.">
        <title>Draft Genome Sequence of Pseudoalteromonas piscicida Strain 36Y ROTHPW, an Hypersaline Seawater Isolate from the South Coast of Sonora, Mexico.</title>
        <authorList>
            <person name="Sanchez-Diaz R."/>
            <person name="Molina-Garza Z.J."/>
            <person name="Cruz-Suarez L.E."/>
            <person name="Selvin J."/>
            <person name="Kiran G.S."/>
            <person name="Ibarra-Gamez J.C."/>
            <person name="Gomez-Gil B."/>
            <person name="Galaviz-Silva L."/>
        </authorList>
    </citation>
    <scope>NUCLEOTIDE SEQUENCE [LARGE SCALE GENOMIC DNA]</scope>
    <source>
        <strain evidence="3">36Y_RITHPW</strain>
    </source>
</reference>
<proteinExistence type="predicted"/>
<dbReference type="Pfam" id="PF00756">
    <property type="entry name" value="Esterase"/>
    <property type="match status" value="1"/>
</dbReference>
<feature type="signal peptide" evidence="1">
    <location>
        <begin position="1"/>
        <end position="22"/>
    </location>
</feature>
<name>A0A2A5JU94_PSEO7</name>
<dbReference type="SUPFAM" id="SSF53474">
    <property type="entry name" value="alpha/beta-Hydrolases"/>
    <property type="match status" value="1"/>
</dbReference>
<feature type="chain" id="PRO_5012992229" evidence="1">
    <location>
        <begin position="23"/>
        <end position="369"/>
    </location>
</feature>
<dbReference type="OrthoDB" id="6280854at2"/>
<dbReference type="EMBL" id="NKHF01000022">
    <property type="protein sequence ID" value="PCK32988.1"/>
    <property type="molecule type" value="Genomic_DNA"/>
</dbReference>
<evidence type="ECO:0000256" key="1">
    <source>
        <dbReference type="SAM" id="SignalP"/>
    </source>
</evidence>